<dbReference type="InterPro" id="IPR043917">
    <property type="entry name" value="DUF5753"/>
</dbReference>
<dbReference type="AlphaFoldDB" id="A0A1V3C5D0"/>
<sequence>MPVGFRKVVDIEKEALELRFYQPVLVPGLVQAPEYAKALFAADRPQADEETIERLVQGRLQRQKIFNRLERPIVCVVVEESVLRRLVGGVPAMRAQLAHLVDVIGKRWVRFQVLPRTPREHPGFPGGFRIMVLEDQTVVSAEHAFDEVLIEDPDQIRKAVSVYGRLQGEALSPHDSLELVRQLEQGEL</sequence>
<gene>
    <name evidence="2" type="ORF">NOSIN_20405</name>
</gene>
<evidence type="ECO:0000259" key="1">
    <source>
        <dbReference type="Pfam" id="PF19054"/>
    </source>
</evidence>
<dbReference type="EMBL" id="MCOK01000001">
    <property type="protein sequence ID" value="OOC55903.1"/>
    <property type="molecule type" value="Genomic_DNA"/>
</dbReference>
<dbReference type="Proteomes" id="UP000189004">
    <property type="component" value="Unassembled WGS sequence"/>
</dbReference>
<protein>
    <recommendedName>
        <fullName evidence="1">DUF5753 domain-containing protein</fullName>
    </recommendedName>
</protein>
<organism evidence="2 3">
    <name type="scientific">Nocardiopsis sinuspersici</name>
    <dbReference type="NCBI Taxonomy" id="501010"/>
    <lineage>
        <taxon>Bacteria</taxon>
        <taxon>Bacillati</taxon>
        <taxon>Actinomycetota</taxon>
        <taxon>Actinomycetes</taxon>
        <taxon>Streptosporangiales</taxon>
        <taxon>Nocardiopsidaceae</taxon>
        <taxon>Nocardiopsis</taxon>
    </lineage>
</organism>
<evidence type="ECO:0000313" key="3">
    <source>
        <dbReference type="Proteomes" id="UP000189004"/>
    </source>
</evidence>
<evidence type="ECO:0000313" key="2">
    <source>
        <dbReference type="EMBL" id="OOC55903.1"/>
    </source>
</evidence>
<comment type="caution">
    <text evidence="2">The sequence shown here is derived from an EMBL/GenBank/DDBJ whole genome shotgun (WGS) entry which is preliminary data.</text>
</comment>
<keyword evidence="3" id="KW-1185">Reference proteome</keyword>
<accession>A0A1V3C5D0</accession>
<reference evidence="3" key="1">
    <citation type="submission" date="2016-08" db="EMBL/GenBank/DDBJ databases">
        <authorList>
            <person name="Tokovenko B."/>
            <person name="Kalinowski J."/>
        </authorList>
    </citation>
    <scope>NUCLEOTIDE SEQUENCE [LARGE SCALE GENOMIC DNA]</scope>
    <source>
        <strain evidence="3">UTMC102</strain>
    </source>
</reference>
<name>A0A1V3C5D0_9ACTN</name>
<dbReference type="STRING" id="501010.NOSIN_20405"/>
<proteinExistence type="predicted"/>
<feature type="domain" description="DUF5753" evidence="1">
    <location>
        <begin position="5"/>
        <end position="182"/>
    </location>
</feature>
<dbReference type="Pfam" id="PF19054">
    <property type="entry name" value="DUF5753"/>
    <property type="match status" value="1"/>
</dbReference>